<name>A0A286UUD7_9AGAM</name>
<proteinExistence type="predicted"/>
<feature type="compositionally biased region" description="Low complexity" evidence="1">
    <location>
        <begin position="31"/>
        <end position="51"/>
    </location>
</feature>
<reference evidence="2 3" key="1">
    <citation type="journal article" date="2017" name="Mol. Ecol.">
        <title>Comparative and population genomic landscape of Phellinus noxius: A hypervariable fungus causing root rot in trees.</title>
        <authorList>
            <person name="Chung C.L."/>
            <person name="Lee T.J."/>
            <person name="Akiba M."/>
            <person name="Lee H.H."/>
            <person name="Kuo T.H."/>
            <person name="Liu D."/>
            <person name="Ke H.M."/>
            <person name="Yokoi T."/>
            <person name="Roa M.B."/>
            <person name="Lu M.J."/>
            <person name="Chang Y.Y."/>
            <person name="Ann P.J."/>
            <person name="Tsai J.N."/>
            <person name="Chen C.Y."/>
            <person name="Tzean S.S."/>
            <person name="Ota Y."/>
            <person name="Hattori T."/>
            <person name="Sahashi N."/>
            <person name="Liou R.F."/>
            <person name="Kikuchi T."/>
            <person name="Tsai I.J."/>
        </authorList>
    </citation>
    <scope>NUCLEOTIDE SEQUENCE [LARGE SCALE GENOMIC DNA]</scope>
    <source>
        <strain evidence="2 3">FFPRI411160</strain>
    </source>
</reference>
<evidence type="ECO:0000313" key="2">
    <source>
        <dbReference type="EMBL" id="PAV23216.1"/>
    </source>
</evidence>
<dbReference type="EMBL" id="NBII01000001">
    <property type="protein sequence ID" value="PAV23216.1"/>
    <property type="molecule type" value="Genomic_DNA"/>
</dbReference>
<feature type="compositionally biased region" description="Basic and acidic residues" evidence="1">
    <location>
        <begin position="275"/>
        <end position="317"/>
    </location>
</feature>
<dbReference type="AlphaFoldDB" id="A0A286UUD7"/>
<feature type="region of interest" description="Disordered" evidence="1">
    <location>
        <begin position="368"/>
        <end position="446"/>
    </location>
</feature>
<feature type="region of interest" description="Disordered" evidence="1">
    <location>
        <begin position="256"/>
        <end position="337"/>
    </location>
</feature>
<evidence type="ECO:0000256" key="1">
    <source>
        <dbReference type="SAM" id="MobiDB-lite"/>
    </source>
</evidence>
<keyword evidence="3" id="KW-1185">Reference proteome</keyword>
<gene>
    <name evidence="2" type="ORF">PNOK_0028400</name>
</gene>
<feature type="region of interest" description="Disordered" evidence="1">
    <location>
        <begin position="1"/>
        <end position="180"/>
    </location>
</feature>
<feature type="compositionally biased region" description="Basic and acidic residues" evidence="1">
    <location>
        <begin position="411"/>
        <end position="440"/>
    </location>
</feature>
<comment type="caution">
    <text evidence="2">The sequence shown here is derived from an EMBL/GenBank/DDBJ whole genome shotgun (WGS) entry which is preliminary data.</text>
</comment>
<dbReference type="OrthoDB" id="2683368at2759"/>
<sequence>MLPSNPRAGGRSRSVARHPNLNNNVPRPRSVSRSADYTSRSSNSTSESPYYSRRDVQPANKLRTQHSMGALPSSRTKRPTDAPPIPRLNPNHASAASSPSQYARPPPSRDSDTSTSSAATSSSGSSFLDRMKNRRHLNSSQSSFELDQDLPPKQLSNQEKPRASQDGNERGPQLEQGPIVNDFTSYGYDIWNRVTAAASSWSWGGNPNDNSDITISGVSSNAGDSDLTKALKAYHISKVRDRSELPDWLFNESERGLSKSYHRSRNRGDDDSDEDGLRRGGRDGGSRRQYGDRTDVEADRTMRSRQERGRGLLRDVYDSATTSAPGGGPRGSSSRLAYGDLDETRSMPDTSSNHSKATARLRALRDAKRKAAFGSTSRVETSDSDSGATGRGGGRRVEASSNGADSYAYGYERRSMSDLSSSRDGRNEMLRDSSRREPPPERPMPSVTAAAARVFGVERASTSLTFVTSDHLFFDRQADN</sequence>
<evidence type="ECO:0000313" key="3">
    <source>
        <dbReference type="Proteomes" id="UP000217199"/>
    </source>
</evidence>
<organism evidence="2 3">
    <name type="scientific">Pyrrhoderma noxium</name>
    <dbReference type="NCBI Taxonomy" id="2282107"/>
    <lineage>
        <taxon>Eukaryota</taxon>
        <taxon>Fungi</taxon>
        <taxon>Dikarya</taxon>
        <taxon>Basidiomycota</taxon>
        <taxon>Agaricomycotina</taxon>
        <taxon>Agaricomycetes</taxon>
        <taxon>Hymenochaetales</taxon>
        <taxon>Hymenochaetaceae</taxon>
        <taxon>Pyrrhoderma</taxon>
    </lineage>
</organism>
<accession>A0A286UUD7</accession>
<dbReference type="InParanoid" id="A0A286UUD7"/>
<protein>
    <submittedName>
        <fullName evidence="2">Uncharacterized protein</fullName>
    </submittedName>
</protein>
<feature type="compositionally biased region" description="Basic and acidic residues" evidence="1">
    <location>
        <begin position="159"/>
        <end position="169"/>
    </location>
</feature>
<feature type="compositionally biased region" description="Low complexity" evidence="1">
    <location>
        <begin position="113"/>
        <end position="126"/>
    </location>
</feature>
<feature type="compositionally biased region" description="Polar residues" evidence="1">
    <location>
        <begin position="374"/>
        <end position="387"/>
    </location>
</feature>
<dbReference type="Proteomes" id="UP000217199">
    <property type="component" value="Unassembled WGS sequence"/>
</dbReference>